<dbReference type="InterPro" id="IPR012310">
    <property type="entry name" value="DNA_ligase_ATP-dep_cent"/>
</dbReference>
<dbReference type="OrthoDB" id="4135at10239"/>
<dbReference type="PROSITE" id="PS00697">
    <property type="entry name" value="DNA_LIGASE_A1"/>
    <property type="match status" value="1"/>
</dbReference>
<accession>A0A0A0Q3K7</accession>
<dbReference type="GO" id="GO:0005524">
    <property type="term" value="F:ATP binding"/>
    <property type="evidence" value="ECO:0007669"/>
    <property type="project" value="InterPro"/>
</dbReference>
<dbReference type="PROSITE" id="PS00333">
    <property type="entry name" value="DNA_LIGASE_A2"/>
    <property type="match status" value="1"/>
</dbReference>
<dbReference type="InterPro" id="IPR050326">
    <property type="entry name" value="NAD_dep_DNA_ligaseB"/>
</dbReference>
<keyword evidence="2 7" id="KW-0436">Ligase</keyword>
<dbReference type="GO" id="GO:0006310">
    <property type="term" value="P:DNA recombination"/>
    <property type="evidence" value="ECO:0007669"/>
    <property type="project" value="InterPro"/>
</dbReference>
<feature type="domain" description="ATP-dependent DNA ligase family profile" evidence="6">
    <location>
        <begin position="131"/>
        <end position="358"/>
    </location>
</feature>
<evidence type="ECO:0000259" key="6">
    <source>
        <dbReference type="Pfam" id="PF01068"/>
    </source>
</evidence>
<evidence type="ECO:0000256" key="3">
    <source>
        <dbReference type="ARBA" id="ARBA00022705"/>
    </source>
</evidence>
<gene>
    <name evidence="7" type="ORF">PM2_220</name>
</gene>
<organism evidence="7 8">
    <name type="scientific">Pectobacterium bacteriophage PM2</name>
    <dbReference type="NCBI Taxonomy" id="1429794"/>
    <lineage>
        <taxon>Viruses</taxon>
        <taxon>Duplodnaviria</taxon>
        <taxon>Heunggongvirae</taxon>
        <taxon>Uroviricota</taxon>
        <taxon>Caudoviricetes</taxon>
        <taxon>Pantevenvirales</taxon>
        <taxon>Straboviridae</taxon>
        <taxon>Tevenvirinae</taxon>
        <taxon>Mosugukvirus</taxon>
        <taxon>Mosugukvirus pm2</taxon>
    </lineage>
</organism>
<dbReference type="Proteomes" id="UP000030739">
    <property type="component" value="Segment"/>
</dbReference>
<dbReference type="PANTHER" id="PTHR47810">
    <property type="entry name" value="DNA LIGASE"/>
    <property type="match status" value="1"/>
</dbReference>
<comment type="similarity">
    <text evidence="1">Belongs to the ATP-dependent DNA ligase family.</text>
</comment>
<dbReference type="GeneID" id="26638113"/>
<dbReference type="RefSeq" id="YP_009211641.1">
    <property type="nucleotide sequence ID" value="NC_028940.1"/>
</dbReference>
<dbReference type="SUPFAM" id="SSF56091">
    <property type="entry name" value="DNA ligase/mRNA capping enzyme, catalytic domain"/>
    <property type="match status" value="1"/>
</dbReference>
<dbReference type="EMBL" id="KF835987">
    <property type="protein sequence ID" value="AHY25182.1"/>
    <property type="molecule type" value="Genomic_DNA"/>
</dbReference>
<name>A0A0A0Q3K7_9CAUD</name>
<evidence type="ECO:0000256" key="1">
    <source>
        <dbReference type="ARBA" id="ARBA00007572"/>
    </source>
</evidence>
<keyword evidence="4" id="KW-0227">DNA damage</keyword>
<dbReference type="GO" id="GO:0003910">
    <property type="term" value="F:DNA ligase (ATP) activity"/>
    <property type="evidence" value="ECO:0007669"/>
    <property type="project" value="InterPro"/>
</dbReference>
<protein>
    <submittedName>
        <fullName evidence="7">DNA ligase</fullName>
    </submittedName>
</protein>
<dbReference type="PANTHER" id="PTHR47810:SF1">
    <property type="entry name" value="DNA LIGASE B"/>
    <property type="match status" value="1"/>
</dbReference>
<keyword evidence="5" id="KW-0234">DNA repair</keyword>
<evidence type="ECO:0000313" key="7">
    <source>
        <dbReference type="EMBL" id="AHY25182.1"/>
    </source>
</evidence>
<evidence type="ECO:0000313" key="8">
    <source>
        <dbReference type="Proteomes" id="UP000030739"/>
    </source>
</evidence>
<evidence type="ECO:0000256" key="5">
    <source>
        <dbReference type="ARBA" id="ARBA00023204"/>
    </source>
</evidence>
<proteinExistence type="inferred from homology"/>
<evidence type="ECO:0000256" key="2">
    <source>
        <dbReference type="ARBA" id="ARBA00022598"/>
    </source>
</evidence>
<sequence>MILTILKELASTDSINKKQAIIESQKDNEVLKRVFLMAYSKRFNYGIKKWSPSKSTNTLKLEEVLDFLEFELARRTISGHAAIHKFESMQASLSEDDAEVIRRVMMRDLECGAGVTLPNRVWKNLIPEQPQMLASSYNKKDIVKNIKFPAYAQLKADGARCFAEITDDGVTFYSRAGNEYLGLDLLATQLFEMTVAARLLHPEGVMIDGELVYYKAKAKEENSLEFMFEDNSEQENIIESNVDRSTSNGLANKSLKGTLSKNESLGMKFQVWDIVPMATVYGTQKSFKYDVRFMLLENTIKEHNPSQVILIENQVVHNLDEAYDIYAKYRDQDLEGIILKNRDGLWENKRSKNQYKFKAVIDIAMEIVGYYEHSKDPSKLGGVNIASKCRRITSDCGSGFTDTYRKKIDGEWISIPISDRSELDREALMIEAKAGRLVGRIADCECNGWTKSKGRKDKTVGLFLPIIKGFRFDKSEADTFESVFGDFSKTGLSDEGTNDMPGK</sequence>
<dbReference type="GO" id="GO:0006281">
    <property type="term" value="P:DNA repair"/>
    <property type="evidence" value="ECO:0007669"/>
    <property type="project" value="UniProtKB-KW"/>
</dbReference>
<keyword evidence="8" id="KW-1185">Reference proteome</keyword>
<dbReference type="GO" id="GO:0006260">
    <property type="term" value="P:DNA replication"/>
    <property type="evidence" value="ECO:0007669"/>
    <property type="project" value="UniProtKB-KW"/>
</dbReference>
<dbReference type="InterPro" id="IPR016059">
    <property type="entry name" value="DNA_ligase_ATP-dep_CS"/>
</dbReference>
<dbReference type="Pfam" id="PF01068">
    <property type="entry name" value="DNA_ligase_A_M"/>
    <property type="match status" value="1"/>
</dbReference>
<dbReference type="KEGG" id="vg:26638113"/>
<evidence type="ECO:0000256" key="4">
    <source>
        <dbReference type="ARBA" id="ARBA00022763"/>
    </source>
</evidence>
<dbReference type="Gene3D" id="3.30.470.30">
    <property type="entry name" value="DNA ligase/mRNA capping enzyme"/>
    <property type="match status" value="1"/>
</dbReference>
<keyword evidence="3" id="KW-0235">DNA replication</keyword>
<reference evidence="7 8" key="1">
    <citation type="journal article" date="2015" name="Plant Pathol. J.">
        <title>Isolation and Genomic Characterization of the T4-Like Bacteriophage PM2 Infecting Pectobacterium carotovorum subsp. carotovorum.</title>
        <authorList>
            <person name="Lim J.A."/>
            <person name="Lee D.H."/>
            <person name="Heu S."/>
        </authorList>
    </citation>
    <scope>NUCLEOTIDE SEQUENCE [LARGE SCALE GENOMIC DNA]</scope>
</reference>